<evidence type="ECO:0000256" key="7">
    <source>
        <dbReference type="ARBA" id="ARBA00022679"/>
    </source>
</evidence>
<keyword evidence="7 16" id="KW-0808">Transferase</keyword>
<keyword evidence="6" id="KW-0328">Glycosyltransferase</keyword>
<evidence type="ECO:0000256" key="9">
    <source>
        <dbReference type="ARBA" id="ARBA00023034"/>
    </source>
</evidence>
<keyword evidence="10" id="KW-0472">Membrane</keyword>
<proteinExistence type="inferred from homology"/>
<keyword evidence="8" id="KW-0479">Metal-binding</keyword>
<evidence type="ECO:0000259" key="15">
    <source>
        <dbReference type="PROSITE" id="PS00022"/>
    </source>
</evidence>
<name>Q55DR5_DICDI</name>
<feature type="chain" id="PRO_5004250327" description="protein xylosyltransferase" evidence="14">
    <location>
        <begin position="23"/>
        <end position="500"/>
    </location>
</feature>
<protein>
    <recommendedName>
        <fullName evidence="5">protein xylosyltransferase</fullName>
        <ecNumber evidence="5">2.4.2.26</ecNumber>
    </recommendedName>
</protein>
<dbReference type="dictyBase" id="DDB_G0269558">
    <property type="gene designation" value="gnt11"/>
</dbReference>
<dbReference type="PANTHER" id="PTHR46025">
    <property type="entry name" value="XYLOSYLTRANSFERASE OXT"/>
    <property type="match status" value="1"/>
</dbReference>
<accession>Q55DR5</accession>
<dbReference type="InterPro" id="IPR000742">
    <property type="entry name" value="EGF"/>
</dbReference>
<dbReference type="EC" id="2.4.2.26" evidence="5"/>
<evidence type="ECO:0000256" key="4">
    <source>
        <dbReference type="ARBA" id="ARBA00010195"/>
    </source>
</evidence>
<dbReference type="AlphaFoldDB" id="Q55DR5"/>
<dbReference type="PANTHER" id="PTHR46025:SF4">
    <property type="entry name" value="PROTEIN XYLOSYLTRANSFERASE"/>
    <property type="match status" value="1"/>
</dbReference>
<evidence type="ECO:0000256" key="11">
    <source>
        <dbReference type="ARBA" id="ARBA00023157"/>
    </source>
</evidence>
<dbReference type="Proteomes" id="UP000002195">
    <property type="component" value="Unassembled WGS sequence"/>
</dbReference>
<dbReference type="HOGENOM" id="CLU_545672_0_0_1"/>
<evidence type="ECO:0000313" key="16">
    <source>
        <dbReference type="EMBL" id="EAL72129.1"/>
    </source>
</evidence>
<sequence>MKMKKLLILILFIIFFVEFSFQENNFKLCENGGISVLSDKCICPPSYSGDKCEKIDKNEKCTNATYFSNSIGPICCFSKYRDEINLSELKLTINNNKNNNNNSINLNKSYENKIINELLKTYGPWDKKDVKLLDFLLISNLEKGEINLKYSNYFKKREQQLENFLNNDNCNDLDNPNPLAFLLIIKDIDYDAINTLFQFLYSPNNYYLIHIDGNTKIDDEELEIFFKKIIETKKENLSNYSKKKWNDYPSNIKIMKNRFEGEWGSISLVYLEIASYTVLFDMVEERINKTGLSFEDSQWSHIINLSGNDMPTIPLSNFSKILCNNKRKSYLDHCCIKDYFRFDRNWVQLNDKSGLIELLPKNMKEQGCGDGLGMSKYYDRNKSYGDGSQWKFLNVEFVKYLISDLKSLERLISFKFSFIPDESFFQASKIFFNSKGGHSFEFDTKRVTMFDNNPEARDNTRYAVELKDIPNLHGLYFVRKVYLKEIRDAIIKEFNLLSEY</sequence>
<evidence type="ECO:0000256" key="2">
    <source>
        <dbReference type="ARBA" id="ARBA00004840"/>
    </source>
</evidence>
<dbReference type="OMA" id="QWSHIIN"/>
<dbReference type="Gene3D" id="2.10.25.10">
    <property type="entry name" value="Laminin"/>
    <property type="match status" value="1"/>
</dbReference>
<comment type="similarity">
    <text evidence="4">Belongs to the glycosyltransferase 14 family. XylT subfamily.</text>
</comment>
<dbReference type="SMR" id="Q55DR5"/>
<dbReference type="VEuPathDB" id="AmoebaDB:DDB_G0269558"/>
<dbReference type="GO" id="GO:0046872">
    <property type="term" value="F:metal ion binding"/>
    <property type="evidence" value="ECO:0007669"/>
    <property type="project" value="UniProtKB-KW"/>
</dbReference>
<dbReference type="UniPathway" id="UPA00755"/>
<keyword evidence="11" id="KW-1015">Disulfide bond</keyword>
<keyword evidence="12" id="KW-0325">Glycoprotein</keyword>
<evidence type="ECO:0000256" key="8">
    <source>
        <dbReference type="ARBA" id="ARBA00022723"/>
    </source>
</evidence>
<evidence type="ECO:0000256" key="6">
    <source>
        <dbReference type="ARBA" id="ARBA00022676"/>
    </source>
</evidence>
<dbReference type="GO" id="GO:0050650">
    <property type="term" value="P:chondroitin sulfate proteoglycan biosynthetic process"/>
    <property type="evidence" value="ECO:0000318"/>
    <property type="project" value="GO_Central"/>
</dbReference>
<evidence type="ECO:0000313" key="17">
    <source>
        <dbReference type="Proteomes" id="UP000002195"/>
    </source>
</evidence>
<feature type="domain" description="EGF-like" evidence="15">
    <location>
        <begin position="41"/>
        <end position="52"/>
    </location>
</feature>
<dbReference type="PROSITE" id="PS00022">
    <property type="entry name" value="EGF_1"/>
    <property type="match status" value="1"/>
</dbReference>
<dbReference type="KEGG" id="ddi:DDB_G0269558"/>
<dbReference type="EMBL" id="AAFI02000005">
    <property type="protein sequence ID" value="EAL72129.1"/>
    <property type="molecule type" value="Genomic_DNA"/>
</dbReference>
<dbReference type="GeneID" id="8617014"/>
<keyword evidence="9" id="KW-0333">Golgi apparatus</keyword>
<dbReference type="STRING" id="44689.Q55DR5"/>
<dbReference type="FunCoup" id="Q55DR5">
    <property type="interactions" value="2"/>
</dbReference>
<keyword evidence="17" id="KW-1185">Reference proteome</keyword>
<comment type="pathway">
    <text evidence="3">Glycan metabolism; heparan sulfate biosynthesis.</text>
</comment>
<comment type="subcellular location">
    <subcellularLocation>
        <location evidence="1">Golgi apparatus membrane</location>
        <topology evidence="1">Single-pass type II membrane protein</topology>
    </subcellularLocation>
</comment>
<evidence type="ECO:0000256" key="12">
    <source>
        <dbReference type="ARBA" id="ARBA00023180"/>
    </source>
</evidence>
<evidence type="ECO:0000256" key="1">
    <source>
        <dbReference type="ARBA" id="ARBA00004323"/>
    </source>
</evidence>
<comment type="pathway">
    <text evidence="2">Glycan metabolism; chondroitin sulfate biosynthesis.</text>
</comment>
<keyword evidence="14" id="KW-0732">Signal</keyword>
<dbReference type="PhylomeDB" id="Q55DR5"/>
<feature type="signal peptide" evidence="14">
    <location>
        <begin position="1"/>
        <end position="22"/>
    </location>
</feature>
<dbReference type="UniPathway" id="UPA00756"/>
<dbReference type="RefSeq" id="XP_646066.1">
    <property type="nucleotide sequence ID" value="XM_640974.1"/>
</dbReference>
<evidence type="ECO:0000256" key="3">
    <source>
        <dbReference type="ARBA" id="ARBA00005093"/>
    </source>
</evidence>
<reference evidence="16 17" key="1">
    <citation type="journal article" date="2005" name="Nature">
        <title>The genome of the social amoeba Dictyostelium discoideum.</title>
        <authorList>
            <consortium name="The Dictyostelium discoideum Sequencing Consortium"/>
            <person name="Eichinger L."/>
            <person name="Pachebat J.A."/>
            <person name="Glockner G."/>
            <person name="Rajandream M.A."/>
            <person name="Sucgang R."/>
            <person name="Berriman M."/>
            <person name="Song J."/>
            <person name="Olsen R."/>
            <person name="Szafranski K."/>
            <person name="Xu Q."/>
            <person name="Tunggal B."/>
            <person name="Kummerfeld S."/>
            <person name="Madera M."/>
            <person name="Konfortov B.A."/>
            <person name="Rivero F."/>
            <person name="Bankier A.T."/>
            <person name="Lehmann R."/>
            <person name="Hamlin N."/>
            <person name="Davies R."/>
            <person name="Gaudet P."/>
            <person name="Fey P."/>
            <person name="Pilcher K."/>
            <person name="Chen G."/>
            <person name="Saunders D."/>
            <person name="Sodergren E."/>
            <person name="Davis P."/>
            <person name="Kerhornou A."/>
            <person name="Nie X."/>
            <person name="Hall N."/>
            <person name="Anjard C."/>
            <person name="Hemphill L."/>
            <person name="Bason N."/>
            <person name="Farbrother P."/>
            <person name="Desany B."/>
            <person name="Just E."/>
            <person name="Morio T."/>
            <person name="Rost R."/>
            <person name="Churcher C."/>
            <person name="Cooper J."/>
            <person name="Haydock S."/>
            <person name="van Driessche N."/>
            <person name="Cronin A."/>
            <person name="Goodhead I."/>
            <person name="Muzny D."/>
            <person name="Mourier T."/>
            <person name="Pain A."/>
            <person name="Lu M."/>
            <person name="Harper D."/>
            <person name="Lindsay R."/>
            <person name="Hauser H."/>
            <person name="James K."/>
            <person name="Quiles M."/>
            <person name="Madan Babu M."/>
            <person name="Saito T."/>
            <person name="Buchrieser C."/>
            <person name="Wardroper A."/>
            <person name="Felder M."/>
            <person name="Thangavelu M."/>
            <person name="Johnson D."/>
            <person name="Knights A."/>
            <person name="Loulseged H."/>
            <person name="Mungall K."/>
            <person name="Oliver K."/>
            <person name="Price C."/>
            <person name="Quail M.A."/>
            <person name="Urushihara H."/>
            <person name="Hernandez J."/>
            <person name="Rabbinowitsch E."/>
            <person name="Steffen D."/>
            <person name="Sanders M."/>
            <person name="Ma J."/>
            <person name="Kohara Y."/>
            <person name="Sharp S."/>
            <person name="Simmonds M."/>
            <person name="Spiegler S."/>
            <person name="Tivey A."/>
            <person name="Sugano S."/>
            <person name="White B."/>
            <person name="Walker D."/>
            <person name="Woodward J."/>
            <person name="Winckler T."/>
            <person name="Tanaka Y."/>
            <person name="Shaulsky G."/>
            <person name="Schleicher M."/>
            <person name="Weinstock G."/>
            <person name="Rosenthal A."/>
            <person name="Cox E.C."/>
            <person name="Chisholm R.L."/>
            <person name="Gibbs R."/>
            <person name="Loomis W.F."/>
            <person name="Platzer M."/>
            <person name="Kay R.R."/>
            <person name="Williams J."/>
            <person name="Dear P.H."/>
            <person name="Noegel A.A."/>
            <person name="Barrell B."/>
            <person name="Kuspa A."/>
        </authorList>
    </citation>
    <scope>NUCLEOTIDE SEQUENCE [LARGE SCALE GENOMIC DNA]</scope>
    <source>
        <strain evidence="16 17">AX4</strain>
    </source>
</reference>
<evidence type="ECO:0000256" key="5">
    <source>
        <dbReference type="ARBA" id="ARBA00011972"/>
    </source>
</evidence>
<organism evidence="16 17">
    <name type="scientific">Dictyostelium discoideum</name>
    <name type="common">Social amoeba</name>
    <dbReference type="NCBI Taxonomy" id="44689"/>
    <lineage>
        <taxon>Eukaryota</taxon>
        <taxon>Amoebozoa</taxon>
        <taxon>Evosea</taxon>
        <taxon>Eumycetozoa</taxon>
        <taxon>Dictyostelia</taxon>
        <taxon>Dictyosteliales</taxon>
        <taxon>Dictyosteliaceae</taxon>
        <taxon>Dictyostelium</taxon>
    </lineage>
</organism>
<evidence type="ECO:0000256" key="13">
    <source>
        <dbReference type="ARBA" id="ARBA00047847"/>
    </source>
</evidence>
<dbReference type="eggNOG" id="KOG0799">
    <property type="taxonomic scope" value="Eukaryota"/>
</dbReference>
<evidence type="ECO:0000256" key="10">
    <source>
        <dbReference type="ARBA" id="ARBA00023136"/>
    </source>
</evidence>
<dbReference type="Pfam" id="PF02485">
    <property type="entry name" value="Branch"/>
    <property type="match status" value="1"/>
</dbReference>
<dbReference type="PaxDb" id="44689-DDB0231843"/>
<dbReference type="InterPro" id="IPR043538">
    <property type="entry name" value="XYLT"/>
</dbReference>
<comment type="catalytic activity">
    <reaction evidence="13">
        <text>UDP-alpha-D-xylose + L-seryl-[protein] = 3-O-(beta-D-xylosyl)-L-seryl-[protein] + UDP + H(+)</text>
        <dbReference type="Rhea" id="RHEA:50192"/>
        <dbReference type="Rhea" id="RHEA-COMP:9863"/>
        <dbReference type="Rhea" id="RHEA-COMP:12567"/>
        <dbReference type="ChEBI" id="CHEBI:15378"/>
        <dbReference type="ChEBI" id="CHEBI:29999"/>
        <dbReference type="ChEBI" id="CHEBI:57632"/>
        <dbReference type="ChEBI" id="CHEBI:58223"/>
        <dbReference type="ChEBI" id="CHEBI:132085"/>
        <dbReference type="EC" id="2.4.2.26"/>
    </reaction>
</comment>
<comment type="caution">
    <text evidence="16">The sequence shown here is derived from an EMBL/GenBank/DDBJ whole genome shotgun (WGS) entry which is preliminary data.</text>
</comment>
<evidence type="ECO:0000256" key="14">
    <source>
        <dbReference type="SAM" id="SignalP"/>
    </source>
</evidence>
<dbReference type="GO" id="GO:0000139">
    <property type="term" value="C:Golgi membrane"/>
    <property type="evidence" value="ECO:0007669"/>
    <property type="project" value="UniProtKB-SubCell"/>
</dbReference>
<dbReference type="GO" id="GO:0015012">
    <property type="term" value="P:heparan sulfate proteoglycan biosynthetic process"/>
    <property type="evidence" value="ECO:0000318"/>
    <property type="project" value="GO_Central"/>
</dbReference>
<gene>
    <name evidence="16" type="primary">gnt11</name>
    <name evidence="16" type="ORF">DDB_G0269558</name>
</gene>
<dbReference type="GO" id="GO:0030158">
    <property type="term" value="F:protein xylosyltransferase activity"/>
    <property type="evidence" value="ECO:0000318"/>
    <property type="project" value="GO_Central"/>
</dbReference>
<dbReference type="InParanoid" id="Q55DR5"/>
<dbReference type="InterPro" id="IPR003406">
    <property type="entry name" value="Glyco_trans_14"/>
</dbReference>